<dbReference type="EMBL" id="LCPE01000011">
    <property type="protein sequence ID" value="KKU94607.1"/>
    <property type="molecule type" value="Genomic_DNA"/>
</dbReference>
<feature type="domain" description="M23ase beta-sheet core" evidence="2">
    <location>
        <begin position="126"/>
        <end position="220"/>
    </location>
</feature>
<evidence type="ECO:0000259" key="2">
    <source>
        <dbReference type="Pfam" id="PF01551"/>
    </source>
</evidence>
<gene>
    <name evidence="3" type="ORF">UY22_C0011G0014</name>
</gene>
<dbReference type="CDD" id="cd12797">
    <property type="entry name" value="M23_peptidase"/>
    <property type="match status" value="1"/>
</dbReference>
<dbReference type="Pfam" id="PF01551">
    <property type="entry name" value="Peptidase_M23"/>
    <property type="match status" value="1"/>
</dbReference>
<keyword evidence="1" id="KW-0812">Transmembrane</keyword>
<organism evidence="3 4">
    <name type="scientific">Candidatus Amesbacteria bacterium GW2011_GWC1_48_10</name>
    <dbReference type="NCBI Taxonomy" id="1618365"/>
    <lineage>
        <taxon>Bacteria</taxon>
        <taxon>Candidatus Amesiibacteriota</taxon>
    </lineage>
</organism>
<dbReference type="InterPro" id="IPR016047">
    <property type="entry name" value="M23ase_b-sheet_dom"/>
</dbReference>
<feature type="transmembrane region" description="Helical" evidence="1">
    <location>
        <begin position="61"/>
        <end position="80"/>
    </location>
</feature>
<dbReference type="Proteomes" id="UP000034877">
    <property type="component" value="Unassembled WGS sequence"/>
</dbReference>
<dbReference type="InterPro" id="IPR011055">
    <property type="entry name" value="Dup_hybrid_motif"/>
</dbReference>
<proteinExistence type="predicted"/>
<dbReference type="GO" id="GO:0004222">
    <property type="term" value="F:metalloendopeptidase activity"/>
    <property type="evidence" value="ECO:0007669"/>
    <property type="project" value="TreeGrafter"/>
</dbReference>
<accession>A0A0G1UKE5</accession>
<comment type="caution">
    <text evidence="3">The sequence shown here is derived from an EMBL/GenBank/DDBJ whole genome shotgun (WGS) entry which is preliminary data.</text>
</comment>
<sequence>MKKSWKSWIFSKAVPALKSRATPLPLKELAFRAVRFAAACGRSHPISFALRPIAASKRLRTVTGLLVAGMALFLAGYGPLPAGAGDWGGQVSLTVASDGEVPLSTKPGVRLPLRTVEISQKFWLLHPGLDMRAPMGEPIRPIMAGRVKMAEKSWFGYGNMVIVTHSGEYESLYGHLSKISVTKGQEVGQDTIIGDVGSTGRSTGPHLHLEIHENGKSINPALILGI</sequence>
<keyword evidence="1" id="KW-1133">Transmembrane helix</keyword>
<reference evidence="3 4" key="1">
    <citation type="journal article" date="2015" name="Nature">
        <title>rRNA introns, odd ribosomes, and small enigmatic genomes across a large radiation of phyla.</title>
        <authorList>
            <person name="Brown C.T."/>
            <person name="Hug L.A."/>
            <person name="Thomas B.C."/>
            <person name="Sharon I."/>
            <person name="Castelle C.J."/>
            <person name="Singh A."/>
            <person name="Wilkins M.J."/>
            <person name="Williams K.H."/>
            <person name="Banfield J.F."/>
        </authorList>
    </citation>
    <scope>NUCLEOTIDE SEQUENCE [LARGE SCALE GENOMIC DNA]</scope>
</reference>
<name>A0A0G1UKE5_9BACT</name>
<evidence type="ECO:0000313" key="3">
    <source>
        <dbReference type="EMBL" id="KKU94607.1"/>
    </source>
</evidence>
<dbReference type="PANTHER" id="PTHR21666:SF270">
    <property type="entry name" value="MUREIN HYDROLASE ACTIVATOR ENVC"/>
    <property type="match status" value="1"/>
</dbReference>
<dbReference type="InterPro" id="IPR050570">
    <property type="entry name" value="Cell_wall_metabolism_enzyme"/>
</dbReference>
<dbReference type="AlphaFoldDB" id="A0A0G1UKE5"/>
<protein>
    <submittedName>
        <fullName evidence="3">Peptidase M23</fullName>
    </submittedName>
</protein>
<dbReference type="SUPFAM" id="SSF51261">
    <property type="entry name" value="Duplicated hybrid motif"/>
    <property type="match status" value="1"/>
</dbReference>
<keyword evidence="1" id="KW-0472">Membrane</keyword>
<evidence type="ECO:0000313" key="4">
    <source>
        <dbReference type="Proteomes" id="UP000034877"/>
    </source>
</evidence>
<dbReference type="Gene3D" id="2.70.70.10">
    <property type="entry name" value="Glucose Permease (Domain IIA)"/>
    <property type="match status" value="1"/>
</dbReference>
<evidence type="ECO:0000256" key="1">
    <source>
        <dbReference type="SAM" id="Phobius"/>
    </source>
</evidence>
<dbReference type="PANTHER" id="PTHR21666">
    <property type="entry name" value="PEPTIDASE-RELATED"/>
    <property type="match status" value="1"/>
</dbReference>